<gene>
    <name evidence="1" type="ORF">AB3G37_00125</name>
</gene>
<accession>A0AB39VTG9</accession>
<proteinExistence type="predicted"/>
<dbReference type="AlphaFoldDB" id="A0AB39VTG9"/>
<reference evidence="1" key="1">
    <citation type="submission" date="2024-07" db="EMBL/GenBank/DDBJ databases">
        <authorList>
            <person name="Biller S.J."/>
        </authorList>
    </citation>
    <scope>NUCLEOTIDE SEQUENCE</scope>
    <source>
        <strain evidence="1">WC2420</strain>
    </source>
</reference>
<evidence type="ECO:0000313" key="1">
    <source>
        <dbReference type="EMBL" id="XDU72577.1"/>
    </source>
</evidence>
<name>A0AB39VTG9_9GAMM</name>
<protein>
    <submittedName>
        <fullName evidence="1">Uncharacterized protein</fullName>
    </submittedName>
</protein>
<dbReference type="RefSeq" id="WP_369789320.1">
    <property type="nucleotide sequence ID" value="NZ_CP165628.1"/>
</dbReference>
<dbReference type="EMBL" id="CP165628">
    <property type="protein sequence ID" value="XDU72577.1"/>
    <property type="molecule type" value="Genomic_DNA"/>
</dbReference>
<organism evidence="1">
    <name type="scientific">Rouxiella sp. WC2420</name>
    <dbReference type="NCBI Taxonomy" id="3234145"/>
    <lineage>
        <taxon>Bacteria</taxon>
        <taxon>Pseudomonadati</taxon>
        <taxon>Pseudomonadota</taxon>
        <taxon>Gammaproteobacteria</taxon>
        <taxon>Enterobacterales</taxon>
        <taxon>Yersiniaceae</taxon>
        <taxon>Rouxiella</taxon>
    </lineage>
</organism>
<sequence length="101" mass="11570">MKNDITLIRQRIEQLQRRPAIERLEDIEQINIAIMQLLPSLGQRVLTHESKLALGKLYAAFESLLQDFKKLSQRLDATMKMHCCIDEGLNAYSLVSADEDA</sequence>